<dbReference type="PANTHER" id="PTHR33096">
    <property type="entry name" value="CXC2 DOMAIN-CONTAINING PROTEIN"/>
    <property type="match status" value="1"/>
</dbReference>
<evidence type="ECO:0008006" key="5">
    <source>
        <dbReference type="Google" id="ProtNLM"/>
    </source>
</evidence>
<organism evidence="3 4">
    <name type="scientific">Gymnopus androsaceus JB14</name>
    <dbReference type="NCBI Taxonomy" id="1447944"/>
    <lineage>
        <taxon>Eukaryota</taxon>
        <taxon>Fungi</taxon>
        <taxon>Dikarya</taxon>
        <taxon>Basidiomycota</taxon>
        <taxon>Agaricomycotina</taxon>
        <taxon>Agaricomycetes</taxon>
        <taxon>Agaricomycetidae</taxon>
        <taxon>Agaricales</taxon>
        <taxon>Marasmiineae</taxon>
        <taxon>Omphalotaceae</taxon>
        <taxon>Gymnopus</taxon>
    </lineage>
</organism>
<dbReference type="PANTHER" id="PTHR33096:SF1">
    <property type="entry name" value="CXC1-LIKE CYSTEINE CLUSTER ASSOCIATED WITH KDZ TRANSPOSASES DOMAIN-CONTAINING PROTEIN"/>
    <property type="match status" value="1"/>
</dbReference>
<proteinExistence type="predicted"/>
<sequence>LVCIDACFTQKNNKHRTQDLKHEHPKTVFVPPEEVEIWKEFVEEVRPQRDASGKAKKTTPNPDEEDGFEGSLRVPNSVVDAYGESFTAADGNRQKASTQLFDSTALMGLLCRHDRVLWLVNMTTPGERQRYALTLIDTLFQHLPDHWTVGLLYNIACQLERSCIKWDLLKEEYLDRLAFTISVFHAFGHSWPCQCIYHPWKRTGFGLADGEGCEQFWHSISKLIAYLRVCGHHQRLYTLDLQIQHLDRESLWGLGLWIARKWKHARTKREQAEKDVSWSMRNAEFLCDQWQAQVESQTKPLPRQSKGSARKAVEEALRLRKARDTLADNIKQLEKVMTNLSVEPYEVATAELELEPLREKLKKTQKLLTAKERAMGVEGKEKYQYLASSLFIMHCMNARALKLRLRQKLRSRKFERDQLERSFRRQMNKCKLYNHTEHSITRRDPGIQSLAKKYNNLCAKMESLIQSGRAPVNAVAPRAIVTKELFSLDIDNSIWDDISLADNNDMAEPPLWLCNKDVRTGIRGILLHDRCDEELHWLKYEEASLKDWFMEEWSV</sequence>
<dbReference type="OrthoDB" id="3364670at2759"/>
<feature type="non-terminal residue" evidence="3">
    <location>
        <position position="1"/>
    </location>
</feature>
<keyword evidence="1" id="KW-0175">Coiled coil</keyword>
<name>A0A6A4HC35_9AGAR</name>
<feature type="region of interest" description="Disordered" evidence="2">
    <location>
        <begin position="48"/>
        <end position="70"/>
    </location>
</feature>
<feature type="non-terminal residue" evidence="3">
    <location>
        <position position="555"/>
    </location>
</feature>
<feature type="coiled-coil region" evidence="1">
    <location>
        <begin position="316"/>
        <end position="367"/>
    </location>
</feature>
<keyword evidence="4" id="KW-1185">Reference proteome</keyword>
<gene>
    <name evidence="3" type="ORF">BT96DRAFT_782482</name>
</gene>
<evidence type="ECO:0000256" key="2">
    <source>
        <dbReference type="SAM" id="MobiDB-lite"/>
    </source>
</evidence>
<accession>A0A6A4HC35</accession>
<dbReference type="EMBL" id="ML769545">
    <property type="protein sequence ID" value="KAE9394665.1"/>
    <property type="molecule type" value="Genomic_DNA"/>
</dbReference>
<evidence type="ECO:0000313" key="3">
    <source>
        <dbReference type="EMBL" id="KAE9394665.1"/>
    </source>
</evidence>
<protein>
    <recommendedName>
        <fullName evidence="5">CxC1-like cysteine cluster associated with KDZ transposases domain-containing protein</fullName>
    </recommendedName>
</protein>
<evidence type="ECO:0000313" key="4">
    <source>
        <dbReference type="Proteomes" id="UP000799118"/>
    </source>
</evidence>
<dbReference type="AlphaFoldDB" id="A0A6A4HC35"/>
<evidence type="ECO:0000256" key="1">
    <source>
        <dbReference type="SAM" id="Coils"/>
    </source>
</evidence>
<dbReference type="Proteomes" id="UP000799118">
    <property type="component" value="Unassembled WGS sequence"/>
</dbReference>
<reference evidence="3" key="1">
    <citation type="journal article" date="2019" name="Environ. Microbiol.">
        <title>Fungal ecological strategies reflected in gene transcription - a case study of two litter decomposers.</title>
        <authorList>
            <person name="Barbi F."/>
            <person name="Kohler A."/>
            <person name="Barry K."/>
            <person name="Baskaran P."/>
            <person name="Daum C."/>
            <person name="Fauchery L."/>
            <person name="Ihrmark K."/>
            <person name="Kuo A."/>
            <person name="LaButti K."/>
            <person name="Lipzen A."/>
            <person name="Morin E."/>
            <person name="Grigoriev I.V."/>
            <person name="Henrissat B."/>
            <person name="Lindahl B."/>
            <person name="Martin F."/>
        </authorList>
    </citation>
    <scope>NUCLEOTIDE SEQUENCE</scope>
    <source>
        <strain evidence="3">JB14</strain>
    </source>
</reference>
<dbReference type="InterPro" id="IPR040521">
    <property type="entry name" value="KDZ"/>
</dbReference>
<dbReference type="Pfam" id="PF18758">
    <property type="entry name" value="KDZ"/>
    <property type="match status" value="1"/>
</dbReference>